<comment type="catalytic activity">
    <reaction evidence="1 8">
        <text>Endohydrolysis of (1-&gt;4)-beta-D-glucosidic linkages in cellulose, lichenin and cereal beta-D-glucans.</text>
        <dbReference type="EC" id="3.2.1.4"/>
    </reaction>
</comment>
<protein>
    <recommendedName>
        <fullName evidence="8">Endoglucanase</fullName>
        <ecNumber evidence="8">3.2.1.4</ecNumber>
    </recommendedName>
</protein>
<sequence length="468" mass="50987">MVSQFDSRHPGGMNDHANPNLKGVTSRQVFDKLVSEAGKRGILIMLDCHHLSIAGGITELWHDSTTSEAQLIHAWTTIVGRYKSAWNVFAADLKNEPHGQASWGDGNHHTDWRLAAQRIAAAIHAVNPKLLIFVEGVSGNCKPAVSRDAGWWGGCLCAARHSPVQVPIPRKLVYSPHVYGPDVHLQSYFTVPDFPANMPRIWTEQWGHISWGQKLGPAVVIGEWGGWAKQASKDRMLQLALAHYMRQTGLTDNFYWCLNPNSGDTGGLLQDDWVTQDEFKLALLAYVNPTPSVLRAGSDGQLVIDNSQPHPPPAGFPECMQGAPGALPASNAAAQQLQQASEEHQLVRESSQPARFSGAALLSTLPGVELSFQTPNSWQGDGGMTFFQHDFQLRNNGSERISAATLTVEDGPAVTQCWNVEDGQSGSQRCWGFPAWLQQNGGLKPGDSLGFGGIFKGVAKPRITVHLH</sequence>
<dbReference type="Gene3D" id="2.60.40.290">
    <property type="match status" value="1"/>
</dbReference>
<dbReference type="Gene3D" id="3.20.20.80">
    <property type="entry name" value="Glycosidases"/>
    <property type="match status" value="1"/>
</dbReference>
<keyword evidence="12" id="KW-1185">Reference proteome</keyword>
<dbReference type="SUPFAM" id="SSF51445">
    <property type="entry name" value="(Trans)glycosidases"/>
    <property type="match status" value="1"/>
</dbReference>
<evidence type="ECO:0000256" key="2">
    <source>
        <dbReference type="ARBA" id="ARBA00005641"/>
    </source>
</evidence>
<accession>A0AAW1RLD1</accession>
<dbReference type="Proteomes" id="UP001438707">
    <property type="component" value="Unassembled WGS sequence"/>
</dbReference>
<dbReference type="GO" id="GO:0030247">
    <property type="term" value="F:polysaccharide binding"/>
    <property type="evidence" value="ECO:0007669"/>
    <property type="project" value="InterPro"/>
</dbReference>
<dbReference type="Pfam" id="PF09478">
    <property type="entry name" value="CBM49"/>
    <property type="match status" value="1"/>
</dbReference>
<dbReference type="EC" id="3.2.1.4" evidence="8"/>
<evidence type="ECO:0000256" key="5">
    <source>
        <dbReference type="ARBA" id="ARBA00023277"/>
    </source>
</evidence>
<dbReference type="InterPro" id="IPR001547">
    <property type="entry name" value="Glyco_hydro_5"/>
</dbReference>
<evidence type="ECO:0000259" key="10">
    <source>
        <dbReference type="SMART" id="SM01063"/>
    </source>
</evidence>
<evidence type="ECO:0000313" key="12">
    <source>
        <dbReference type="Proteomes" id="UP001438707"/>
    </source>
</evidence>
<evidence type="ECO:0000256" key="6">
    <source>
        <dbReference type="ARBA" id="ARBA00023295"/>
    </source>
</evidence>
<dbReference type="SMART" id="SM01063">
    <property type="entry name" value="CBM49"/>
    <property type="match status" value="1"/>
</dbReference>
<comment type="similarity">
    <text evidence="2 8">Belongs to the glycosyl hydrolase 5 (cellulase A) family.</text>
</comment>
<evidence type="ECO:0000256" key="7">
    <source>
        <dbReference type="ARBA" id="ARBA00023326"/>
    </source>
</evidence>
<dbReference type="InterPro" id="IPR017853">
    <property type="entry name" value="GH"/>
</dbReference>
<keyword evidence="5 8" id="KW-0119">Carbohydrate metabolism</keyword>
<dbReference type="EMBL" id="JALJOS010000009">
    <property type="protein sequence ID" value="KAK9834569.1"/>
    <property type="molecule type" value="Genomic_DNA"/>
</dbReference>
<keyword evidence="4 8" id="KW-0136">Cellulose degradation</keyword>
<reference evidence="11 12" key="1">
    <citation type="journal article" date="2024" name="Nat. Commun.">
        <title>Phylogenomics reveals the evolutionary origins of lichenization in chlorophyte algae.</title>
        <authorList>
            <person name="Puginier C."/>
            <person name="Libourel C."/>
            <person name="Otte J."/>
            <person name="Skaloud P."/>
            <person name="Haon M."/>
            <person name="Grisel S."/>
            <person name="Petersen M."/>
            <person name="Berrin J.G."/>
            <person name="Delaux P.M."/>
            <person name="Dal Grande F."/>
            <person name="Keller J."/>
        </authorList>
    </citation>
    <scope>NUCLEOTIDE SEQUENCE [LARGE SCALE GENOMIC DNA]</scope>
    <source>
        <strain evidence="11 12">SAG 2145</strain>
    </source>
</reference>
<dbReference type="SUPFAM" id="SSF49384">
    <property type="entry name" value="Carbohydrate-binding domain"/>
    <property type="match status" value="1"/>
</dbReference>
<feature type="region of interest" description="Disordered" evidence="9">
    <location>
        <begin position="1"/>
        <end position="22"/>
    </location>
</feature>
<feature type="domain" description="Carbohydrate binding" evidence="10">
    <location>
        <begin position="368"/>
        <end position="458"/>
    </location>
</feature>
<evidence type="ECO:0000256" key="8">
    <source>
        <dbReference type="RuleBase" id="RU361153"/>
    </source>
</evidence>
<dbReference type="PANTHER" id="PTHR35923">
    <property type="entry name" value="MAJOR EXTRACELLULAR ENDOGLUCANASE"/>
    <property type="match status" value="1"/>
</dbReference>
<evidence type="ECO:0000256" key="9">
    <source>
        <dbReference type="SAM" id="MobiDB-lite"/>
    </source>
</evidence>
<dbReference type="GO" id="GO:0008810">
    <property type="term" value="F:cellulase activity"/>
    <property type="evidence" value="ECO:0007669"/>
    <property type="project" value="UniProtKB-EC"/>
</dbReference>
<dbReference type="InterPro" id="IPR012291">
    <property type="entry name" value="CBM2_carb-bd_dom_sf"/>
</dbReference>
<evidence type="ECO:0000256" key="4">
    <source>
        <dbReference type="ARBA" id="ARBA00023001"/>
    </source>
</evidence>
<comment type="caution">
    <text evidence="11">The sequence shown here is derived from an EMBL/GenBank/DDBJ whole genome shotgun (WGS) entry which is preliminary data.</text>
</comment>
<name>A0AAW1RLD1_9CHLO</name>
<keyword evidence="3 8" id="KW-0378">Hydrolase</keyword>
<dbReference type="InterPro" id="IPR008965">
    <property type="entry name" value="CBM2/CBM3_carb-bd_dom_sf"/>
</dbReference>
<dbReference type="GO" id="GO:0030245">
    <property type="term" value="P:cellulose catabolic process"/>
    <property type="evidence" value="ECO:0007669"/>
    <property type="project" value="UniProtKB-KW"/>
</dbReference>
<evidence type="ECO:0000256" key="3">
    <source>
        <dbReference type="ARBA" id="ARBA00022801"/>
    </source>
</evidence>
<dbReference type="AlphaFoldDB" id="A0AAW1RLD1"/>
<evidence type="ECO:0000313" key="11">
    <source>
        <dbReference type="EMBL" id="KAK9834569.1"/>
    </source>
</evidence>
<dbReference type="Pfam" id="PF00150">
    <property type="entry name" value="Cellulase"/>
    <property type="match status" value="1"/>
</dbReference>
<keyword evidence="6 8" id="KW-0326">Glycosidase</keyword>
<evidence type="ECO:0000256" key="1">
    <source>
        <dbReference type="ARBA" id="ARBA00000966"/>
    </source>
</evidence>
<dbReference type="PANTHER" id="PTHR35923:SF2">
    <property type="entry name" value="ENDOGLUCANASE"/>
    <property type="match status" value="1"/>
</dbReference>
<gene>
    <name evidence="11" type="ORF">WJX74_004914</name>
</gene>
<organism evidence="11 12">
    <name type="scientific">Apatococcus lobatus</name>
    <dbReference type="NCBI Taxonomy" id="904363"/>
    <lineage>
        <taxon>Eukaryota</taxon>
        <taxon>Viridiplantae</taxon>
        <taxon>Chlorophyta</taxon>
        <taxon>core chlorophytes</taxon>
        <taxon>Trebouxiophyceae</taxon>
        <taxon>Chlorellales</taxon>
        <taxon>Chlorellaceae</taxon>
        <taxon>Apatococcus</taxon>
    </lineage>
</organism>
<keyword evidence="7 8" id="KW-0624">Polysaccharide degradation</keyword>
<proteinExistence type="inferred from homology"/>
<dbReference type="InterPro" id="IPR019028">
    <property type="entry name" value="CBM_49"/>
</dbReference>